<dbReference type="Pfam" id="PF02934">
    <property type="entry name" value="GatB_N"/>
    <property type="match status" value="1"/>
</dbReference>
<organism evidence="9 10">
    <name type="scientific">Caerostris darwini</name>
    <dbReference type="NCBI Taxonomy" id="1538125"/>
    <lineage>
        <taxon>Eukaryota</taxon>
        <taxon>Metazoa</taxon>
        <taxon>Ecdysozoa</taxon>
        <taxon>Arthropoda</taxon>
        <taxon>Chelicerata</taxon>
        <taxon>Arachnida</taxon>
        <taxon>Araneae</taxon>
        <taxon>Araneomorphae</taxon>
        <taxon>Entelegynae</taxon>
        <taxon>Araneoidea</taxon>
        <taxon>Araneidae</taxon>
        <taxon>Caerostris</taxon>
    </lineage>
</organism>
<sequence length="547" mass="61965">MANIKKVISSIFIERHVILSLNRLNFHNLRLNFSTKISTDDSISKYEGVVGLEVHAQISSKSKLFSSSPVEFGAPTNTKVSFFDAAFPGTLPVLNKSCVEAGILTALALNCTVNKISTFDRKHYFYPDLPAGYQITQQFKPLASNGHIKFVVHGKTNNSLSYECLAYLKQIQLEQDSGRSFHVKGAKSLIDLNRAGIGLMELVFEPNLKNGTEAAALVKSLISVLKQIGTCTCEMEEGTLRVDANVSVNKIGEPFGVRTEVKNINSLRYIARAVDYEIERQIKIIENGGSIINETRAYDYSSKKTIFMRDKEILQDYRFMPEPNLPPIRLCDNSDKDEFENCDNVLNIDDFQKRLPDLPEKERDTLICKYKLPLNAADRIVHSSGFMKIFEVAASRINDYSSICNFLFYNLESQLNTRNVSFKESGLSENYITDLLELLISKKISDATANDILQMSLNGDQRSAQDIVKAYNWFLISEEKELEKYCNEIITTYEKIAKRYAKSGKQKDMTTMLIALNQKVNNRASIKMAEKVFARLIHERFQINKTS</sequence>
<comment type="catalytic activity">
    <reaction evidence="6 7">
        <text>L-glutamyl-tRNA(Gln) + L-glutamine + ATP + H2O = L-glutaminyl-tRNA(Gln) + L-glutamate + ADP + phosphate + H(+)</text>
        <dbReference type="Rhea" id="RHEA:17521"/>
        <dbReference type="Rhea" id="RHEA-COMP:9681"/>
        <dbReference type="Rhea" id="RHEA-COMP:9684"/>
        <dbReference type="ChEBI" id="CHEBI:15377"/>
        <dbReference type="ChEBI" id="CHEBI:15378"/>
        <dbReference type="ChEBI" id="CHEBI:29985"/>
        <dbReference type="ChEBI" id="CHEBI:30616"/>
        <dbReference type="ChEBI" id="CHEBI:43474"/>
        <dbReference type="ChEBI" id="CHEBI:58359"/>
        <dbReference type="ChEBI" id="CHEBI:78520"/>
        <dbReference type="ChEBI" id="CHEBI:78521"/>
        <dbReference type="ChEBI" id="CHEBI:456216"/>
    </reaction>
</comment>
<gene>
    <name evidence="9" type="primary">Gatb</name>
    <name evidence="9" type="ORF">CDAR_251601</name>
</gene>
<dbReference type="InterPro" id="IPR014746">
    <property type="entry name" value="Gln_synth/guanido_kin_cat_dom"/>
</dbReference>
<comment type="subcellular location">
    <subcellularLocation>
        <location evidence="7">Mitochondrion</location>
    </subcellularLocation>
</comment>
<dbReference type="SUPFAM" id="SSF55931">
    <property type="entry name" value="Glutamine synthetase/guanido kinase"/>
    <property type="match status" value="1"/>
</dbReference>
<dbReference type="GO" id="GO:0005739">
    <property type="term" value="C:mitochondrion"/>
    <property type="evidence" value="ECO:0007669"/>
    <property type="project" value="UniProtKB-SubCell"/>
</dbReference>
<feature type="domain" description="Asn/Gln amidotransferase" evidence="8">
    <location>
        <begin position="388"/>
        <end position="537"/>
    </location>
</feature>
<reference evidence="9 10" key="1">
    <citation type="submission" date="2021-06" db="EMBL/GenBank/DDBJ databases">
        <title>Caerostris darwini draft genome.</title>
        <authorList>
            <person name="Kono N."/>
            <person name="Arakawa K."/>
        </authorList>
    </citation>
    <scope>NUCLEOTIDE SEQUENCE [LARGE SCALE GENOMIC DNA]</scope>
</reference>
<evidence type="ECO:0000256" key="6">
    <source>
        <dbReference type="ARBA" id="ARBA00047913"/>
    </source>
</evidence>
<keyword evidence="3 7" id="KW-0547">Nucleotide-binding</keyword>
<dbReference type="HAMAP" id="MF_00121">
    <property type="entry name" value="GatB"/>
    <property type="match status" value="1"/>
</dbReference>
<dbReference type="InterPro" id="IPR004413">
    <property type="entry name" value="GatB"/>
</dbReference>
<dbReference type="GO" id="GO:0005524">
    <property type="term" value="F:ATP binding"/>
    <property type="evidence" value="ECO:0007669"/>
    <property type="project" value="UniProtKB-KW"/>
</dbReference>
<dbReference type="InterPro" id="IPR018027">
    <property type="entry name" value="Asn/Gln_amidotransferase"/>
</dbReference>
<dbReference type="GO" id="GO:0070681">
    <property type="term" value="P:glutaminyl-tRNAGln biosynthesis via transamidation"/>
    <property type="evidence" value="ECO:0007669"/>
    <property type="project" value="UniProtKB-UniRule"/>
</dbReference>
<dbReference type="InterPro" id="IPR006075">
    <property type="entry name" value="Asn/Gln-tRNA_Trfase_suB/E_cat"/>
</dbReference>
<dbReference type="GO" id="GO:0030956">
    <property type="term" value="C:glutamyl-tRNA(Gln) amidotransferase complex"/>
    <property type="evidence" value="ECO:0007669"/>
    <property type="project" value="UniProtKB-UniRule"/>
</dbReference>
<evidence type="ECO:0000259" key="8">
    <source>
        <dbReference type="SMART" id="SM00845"/>
    </source>
</evidence>
<comment type="subunit">
    <text evidence="7">Subunit of the heterotrimeric GatCAB amidotransferase (AdT) complex, composed of A, B and C subunits.</text>
</comment>
<dbReference type="GO" id="GO:0032543">
    <property type="term" value="P:mitochondrial translation"/>
    <property type="evidence" value="ECO:0007669"/>
    <property type="project" value="UniProtKB-UniRule"/>
</dbReference>
<keyword evidence="4 7" id="KW-0067">ATP-binding</keyword>
<dbReference type="NCBIfam" id="TIGR00133">
    <property type="entry name" value="gatB"/>
    <property type="match status" value="1"/>
</dbReference>
<keyword evidence="2 7" id="KW-0436">Ligase</keyword>
<dbReference type="Pfam" id="PF02637">
    <property type="entry name" value="GatB_Yqey"/>
    <property type="match status" value="1"/>
</dbReference>
<dbReference type="AlphaFoldDB" id="A0AAV4RDV0"/>
<name>A0AAV4RDV0_9ARAC</name>
<evidence type="ECO:0000256" key="3">
    <source>
        <dbReference type="ARBA" id="ARBA00022741"/>
    </source>
</evidence>
<keyword evidence="5 7" id="KW-0648">Protein biosynthesis</keyword>
<evidence type="ECO:0000256" key="2">
    <source>
        <dbReference type="ARBA" id="ARBA00022598"/>
    </source>
</evidence>
<protein>
    <recommendedName>
        <fullName evidence="7">Glutamyl-tRNA(Gln) amidotransferase subunit B, mitochondrial</fullName>
        <shortName evidence="7">Glu-AdT subunit B</shortName>
        <ecNumber evidence="7">6.3.5.-</ecNumber>
    </recommendedName>
</protein>
<evidence type="ECO:0000313" key="10">
    <source>
        <dbReference type="Proteomes" id="UP001054837"/>
    </source>
</evidence>
<evidence type="ECO:0000256" key="7">
    <source>
        <dbReference type="HAMAP-Rule" id="MF_03147"/>
    </source>
</evidence>
<dbReference type="SUPFAM" id="SSF89095">
    <property type="entry name" value="GatB/YqeY motif"/>
    <property type="match status" value="1"/>
</dbReference>
<comment type="caution">
    <text evidence="9">The sequence shown here is derived from an EMBL/GenBank/DDBJ whole genome shotgun (WGS) entry which is preliminary data.</text>
</comment>
<accession>A0AAV4RDV0</accession>
<comment type="function">
    <text evidence="7">Allows the formation of correctly charged Gln-tRNA(Gln) through the transamidation of misacylated Glu-tRNA(Gln) in the mitochondria. The reaction takes place in the presence of glutamine and ATP through an activated gamma-phospho-Glu-tRNA(Gln).</text>
</comment>
<dbReference type="InterPro" id="IPR017959">
    <property type="entry name" value="Asn/Gln-tRNA_amidoTrfase_suB/E"/>
</dbReference>
<dbReference type="Proteomes" id="UP001054837">
    <property type="component" value="Unassembled WGS sequence"/>
</dbReference>
<dbReference type="PANTHER" id="PTHR11659:SF0">
    <property type="entry name" value="GLUTAMYL-TRNA(GLN) AMIDOTRANSFERASE SUBUNIT B, MITOCHONDRIAL"/>
    <property type="match status" value="1"/>
</dbReference>
<evidence type="ECO:0000256" key="1">
    <source>
        <dbReference type="ARBA" id="ARBA00005306"/>
    </source>
</evidence>
<dbReference type="SMART" id="SM00845">
    <property type="entry name" value="GatB_Yqey"/>
    <property type="match status" value="1"/>
</dbReference>
<dbReference type="InterPro" id="IPR003789">
    <property type="entry name" value="Asn/Gln_tRNA_amidoTrase-B-like"/>
</dbReference>
<dbReference type="GO" id="GO:0050567">
    <property type="term" value="F:glutaminyl-tRNA synthase (glutamine-hydrolyzing) activity"/>
    <property type="evidence" value="ECO:0007669"/>
    <property type="project" value="UniProtKB-UniRule"/>
</dbReference>
<dbReference type="NCBIfam" id="NF004012">
    <property type="entry name" value="PRK05477.1-2"/>
    <property type="match status" value="1"/>
</dbReference>
<proteinExistence type="inferred from homology"/>
<keyword evidence="7" id="KW-0496">Mitochondrion</keyword>
<dbReference type="EC" id="6.3.5.-" evidence="7"/>
<keyword evidence="10" id="KW-1185">Reference proteome</keyword>
<dbReference type="EMBL" id="BPLQ01005955">
    <property type="protein sequence ID" value="GIY18861.1"/>
    <property type="molecule type" value="Genomic_DNA"/>
</dbReference>
<evidence type="ECO:0000256" key="4">
    <source>
        <dbReference type="ARBA" id="ARBA00022840"/>
    </source>
</evidence>
<evidence type="ECO:0000313" key="9">
    <source>
        <dbReference type="EMBL" id="GIY18861.1"/>
    </source>
</evidence>
<evidence type="ECO:0000256" key="5">
    <source>
        <dbReference type="ARBA" id="ARBA00022917"/>
    </source>
</evidence>
<comment type="similarity">
    <text evidence="1 7">Belongs to the GatB/GatE family. GatB subfamily.</text>
</comment>
<dbReference type="PANTHER" id="PTHR11659">
    <property type="entry name" value="GLUTAMYL-TRNA GLN AMIDOTRANSFERASE SUBUNIT B MITOCHONDRIAL AND PROKARYOTIC PET112-RELATED"/>
    <property type="match status" value="1"/>
</dbReference>